<evidence type="ECO:0000313" key="1">
    <source>
        <dbReference type="EMBL" id="GJS59646.1"/>
    </source>
</evidence>
<reference evidence="1" key="1">
    <citation type="journal article" date="2022" name="Int. J. Mol. Sci.">
        <title>Draft Genome of Tanacetum Coccineum: Genomic Comparison of Closely Related Tanacetum-Family Plants.</title>
        <authorList>
            <person name="Yamashiro T."/>
            <person name="Shiraishi A."/>
            <person name="Nakayama K."/>
            <person name="Satake H."/>
        </authorList>
    </citation>
    <scope>NUCLEOTIDE SEQUENCE</scope>
</reference>
<evidence type="ECO:0000313" key="2">
    <source>
        <dbReference type="Proteomes" id="UP001151760"/>
    </source>
</evidence>
<proteinExistence type="predicted"/>
<comment type="caution">
    <text evidence="1">The sequence shown here is derived from an EMBL/GenBank/DDBJ whole genome shotgun (WGS) entry which is preliminary data.</text>
</comment>
<name>A0ABQ4X395_9ASTR</name>
<reference evidence="1" key="2">
    <citation type="submission" date="2022-01" db="EMBL/GenBank/DDBJ databases">
        <authorList>
            <person name="Yamashiro T."/>
            <person name="Shiraishi A."/>
            <person name="Satake H."/>
            <person name="Nakayama K."/>
        </authorList>
    </citation>
    <scope>NUCLEOTIDE SEQUENCE</scope>
</reference>
<accession>A0ABQ4X395</accession>
<organism evidence="1 2">
    <name type="scientific">Tanacetum coccineum</name>
    <dbReference type="NCBI Taxonomy" id="301880"/>
    <lineage>
        <taxon>Eukaryota</taxon>
        <taxon>Viridiplantae</taxon>
        <taxon>Streptophyta</taxon>
        <taxon>Embryophyta</taxon>
        <taxon>Tracheophyta</taxon>
        <taxon>Spermatophyta</taxon>
        <taxon>Magnoliopsida</taxon>
        <taxon>eudicotyledons</taxon>
        <taxon>Gunneridae</taxon>
        <taxon>Pentapetalae</taxon>
        <taxon>asterids</taxon>
        <taxon>campanulids</taxon>
        <taxon>Asterales</taxon>
        <taxon>Asteraceae</taxon>
        <taxon>Asteroideae</taxon>
        <taxon>Anthemideae</taxon>
        <taxon>Anthemidinae</taxon>
        <taxon>Tanacetum</taxon>
    </lineage>
</organism>
<gene>
    <name evidence="1" type="ORF">Tco_0654430</name>
</gene>
<evidence type="ECO:0008006" key="3">
    <source>
        <dbReference type="Google" id="ProtNLM"/>
    </source>
</evidence>
<protein>
    <recommendedName>
        <fullName evidence="3">Integrase zinc-binding domain-containing protein</fullName>
    </recommendedName>
</protein>
<dbReference type="EMBL" id="BQNB010009164">
    <property type="protein sequence ID" value="GJS59646.1"/>
    <property type="molecule type" value="Genomic_DNA"/>
</dbReference>
<keyword evidence="2" id="KW-1185">Reference proteome</keyword>
<sequence>MLRSEPTLLEGTENFVVYCDARTKTDANEKEENVKAENLGRLIKPIFEARSDGIQCFERVNLVTVCLEDYGILIKQNHTSLNIPSPRSYKMYQDLKKLYLWPNKKADF</sequence>
<dbReference type="Proteomes" id="UP001151760">
    <property type="component" value="Unassembled WGS sequence"/>
</dbReference>